<evidence type="ECO:0000313" key="3">
    <source>
        <dbReference type="Proteomes" id="UP001268819"/>
    </source>
</evidence>
<dbReference type="Pfam" id="PF19054">
    <property type="entry name" value="DUF5753"/>
    <property type="match status" value="1"/>
</dbReference>
<feature type="domain" description="DUF5753" evidence="1">
    <location>
        <begin position="1"/>
        <end position="90"/>
    </location>
</feature>
<keyword evidence="3" id="KW-1185">Reference proteome</keyword>
<evidence type="ECO:0000313" key="2">
    <source>
        <dbReference type="EMBL" id="MDR6598397.1"/>
    </source>
</evidence>
<organism evidence="2 3">
    <name type="scientific">Saccharothrix longispora</name>
    <dbReference type="NCBI Taxonomy" id="33920"/>
    <lineage>
        <taxon>Bacteria</taxon>
        <taxon>Bacillati</taxon>
        <taxon>Actinomycetota</taxon>
        <taxon>Actinomycetes</taxon>
        <taxon>Pseudonocardiales</taxon>
        <taxon>Pseudonocardiaceae</taxon>
        <taxon>Saccharothrix</taxon>
    </lineage>
</organism>
<dbReference type="Proteomes" id="UP001268819">
    <property type="component" value="Unassembled WGS sequence"/>
</dbReference>
<reference evidence="2 3" key="1">
    <citation type="submission" date="2023-07" db="EMBL/GenBank/DDBJ databases">
        <title>Sequencing the genomes of 1000 actinobacteria strains.</title>
        <authorList>
            <person name="Klenk H.-P."/>
        </authorList>
    </citation>
    <scope>NUCLEOTIDE SEQUENCE [LARGE SCALE GENOMIC DNA]</scope>
    <source>
        <strain evidence="2 3">DSM 43749</strain>
    </source>
</reference>
<protein>
    <recommendedName>
        <fullName evidence="1">DUF5753 domain-containing protein</fullName>
    </recommendedName>
</protein>
<proteinExistence type="predicted"/>
<dbReference type="EMBL" id="JAVDSG010000001">
    <property type="protein sequence ID" value="MDR6598397.1"/>
    <property type="molecule type" value="Genomic_DNA"/>
</dbReference>
<sequence length="102" mass="11364">MRDQLLRLAVMCGWERMSPRLVPMAVGVSRALRASGALLTFAAPVKAVAYAETETATVFHDEPAAVVAYEAKMRRLRQVALGVEQSQAVFARWADVYERQVR</sequence>
<name>A0ABU1Q684_9PSEU</name>
<dbReference type="InterPro" id="IPR043917">
    <property type="entry name" value="DUF5753"/>
</dbReference>
<gene>
    <name evidence="2" type="ORF">J2S66_006781</name>
</gene>
<accession>A0ABU1Q684</accession>
<comment type="caution">
    <text evidence="2">The sequence shown here is derived from an EMBL/GenBank/DDBJ whole genome shotgun (WGS) entry which is preliminary data.</text>
</comment>
<evidence type="ECO:0000259" key="1">
    <source>
        <dbReference type="Pfam" id="PF19054"/>
    </source>
</evidence>